<dbReference type="InterPro" id="IPR057326">
    <property type="entry name" value="KR_dom"/>
</dbReference>
<dbReference type="GO" id="GO:0016616">
    <property type="term" value="F:oxidoreductase activity, acting on the CH-OH group of donors, NAD or NADP as acceptor"/>
    <property type="evidence" value="ECO:0007669"/>
    <property type="project" value="UniProtKB-ARBA"/>
</dbReference>
<dbReference type="GO" id="GO:0006633">
    <property type="term" value="P:fatty acid biosynthetic process"/>
    <property type="evidence" value="ECO:0007669"/>
    <property type="project" value="TreeGrafter"/>
</dbReference>
<dbReference type="PANTHER" id="PTHR42760:SF133">
    <property type="entry name" value="3-OXOACYL-[ACYL-CARRIER-PROTEIN] REDUCTASE"/>
    <property type="match status" value="1"/>
</dbReference>
<dbReference type="PRINTS" id="PR00081">
    <property type="entry name" value="GDHRDH"/>
</dbReference>
<comment type="similarity">
    <text evidence="1">Belongs to the short-chain dehydrogenases/reductases (SDR) family.</text>
</comment>
<evidence type="ECO:0000313" key="6">
    <source>
        <dbReference type="Proteomes" id="UP000318582"/>
    </source>
</evidence>
<evidence type="ECO:0000256" key="3">
    <source>
        <dbReference type="ARBA" id="ARBA00023002"/>
    </source>
</evidence>
<dbReference type="GO" id="GO:0048038">
    <property type="term" value="F:quinone binding"/>
    <property type="evidence" value="ECO:0007669"/>
    <property type="project" value="TreeGrafter"/>
</dbReference>
<evidence type="ECO:0000259" key="4">
    <source>
        <dbReference type="SMART" id="SM00822"/>
    </source>
</evidence>
<keyword evidence="2" id="KW-0521">NADP</keyword>
<evidence type="ECO:0000256" key="2">
    <source>
        <dbReference type="ARBA" id="ARBA00022857"/>
    </source>
</evidence>
<proteinExistence type="inferred from homology"/>
<feature type="domain" description="Ketoreductase" evidence="4">
    <location>
        <begin position="4"/>
        <end position="194"/>
    </location>
</feature>
<evidence type="ECO:0000256" key="1">
    <source>
        <dbReference type="ARBA" id="ARBA00006484"/>
    </source>
</evidence>
<dbReference type="InterPro" id="IPR036291">
    <property type="entry name" value="NAD(P)-bd_dom_sf"/>
</dbReference>
<reference evidence="5 6" key="1">
    <citation type="journal article" date="2019" name="Sci. Rep.">
        <title>Comparative genomics of chytrid fungi reveal insights into the obligate biotrophic and pathogenic lifestyle of Synchytrium endobioticum.</title>
        <authorList>
            <person name="van de Vossenberg B.T.L.H."/>
            <person name="Warris S."/>
            <person name="Nguyen H.D.T."/>
            <person name="van Gent-Pelzer M.P.E."/>
            <person name="Joly D.L."/>
            <person name="van de Geest H.C."/>
            <person name="Bonants P.J.M."/>
            <person name="Smith D.S."/>
            <person name="Levesque C.A."/>
            <person name="van der Lee T.A.J."/>
        </authorList>
    </citation>
    <scope>NUCLEOTIDE SEQUENCE [LARGE SCALE GENOMIC DNA]</scope>
    <source>
        <strain evidence="5 6">CBS 809.83</strain>
    </source>
</reference>
<keyword evidence="3" id="KW-0560">Oxidoreductase</keyword>
<organism evidence="5 6">
    <name type="scientific">Powellomyces hirtus</name>
    <dbReference type="NCBI Taxonomy" id="109895"/>
    <lineage>
        <taxon>Eukaryota</taxon>
        <taxon>Fungi</taxon>
        <taxon>Fungi incertae sedis</taxon>
        <taxon>Chytridiomycota</taxon>
        <taxon>Chytridiomycota incertae sedis</taxon>
        <taxon>Chytridiomycetes</taxon>
        <taxon>Spizellomycetales</taxon>
        <taxon>Powellomycetaceae</taxon>
        <taxon>Powellomyces</taxon>
    </lineage>
</organism>
<dbReference type="EMBL" id="QEAQ01000053">
    <property type="protein sequence ID" value="TPX57383.1"/>
    <property type="molecule type" value="Genomic_DNA"/>
</dbReference>
<keyword evidence="6" id="KW-1185">Reference proteome</keyword>
<dbReference type="FunFam" id="3.40.50.720:FF:000173">
    <property type="entry name" value="3-oxoacyl-[acyl-carrier protein] reductase"/>
    <property type="match status" value="1"/>
</dbReference>
<dbReference type="PRINTS" id="PR00080">
    <property type="entry name" value="SDRFAMILY"/>
</dbReference>
<gene>
    <name evidence="5" type="ORF">PhCBS80983_g03862</name>
</gene>
<dbReference type="SUPFAM" id="SSF51735">
    <property type="entry name" value="NAD(P)-binding Rossmann-fold domains"/>
    <property type="match status" value="1"/>
</dbReference>
<evidence type="ECO:0000313" key="5">
    <source>
        <dbReference type="EMBL" id="TPX57383.1"/>
    </source>
</evidence>
<dbReference type="Proteomes" id="UP000318582">
    <property type="component" value="Unassembled WGS sequence"/>
</dbReference>
<dbReference type="InterPro" id="IPR020904">
    <property type="entry name" value="Sc_DH/Rdtase_CS"/>
</dbReference>
<sequence length="253" mass="26891">MATPTAMITGGSRGIGLAIARAFLPSHRLIIVSRSTAHLETARRSLLQEYKSHLANETQTKLEDRVVTFQADLGDLHSLEDTGKNLAALGDVDVLVNSAGVATDAPLMTANPTHISNILNINLTATIMITRAITKGMFRRKKGCIINISSVAGIKGNTGQSVYSASKAGIIGFTKSLSRELGSRNIRVNAIAPGYIDTDMTTGIPTAKREEYVAATPLRRFGRPEDIAHAALFISQANFMTGQCLVVDGGLSA</sequence>
<name>A0A507E025_9FUNG</name>
<protein>
    <recommendedName>
        <fullName evidence="4">Ketoreductase domain-containing protein</fullName>
    </recommendedName>
</protein>
<dbReference type="SMART" id="SM00822">
    <property type="entry name" value="PKS_KR"/>
    <property type="match status" value="1"/>
</dbReference>
<dbReference type="AlphaFoldDB" id="A0A507E025"/>
<dbReference type="InterPro" id="IPR002347">
    <property type="entry name" value="SDR_fam"/>
</dbReference>
<accession>A0A507E025</accession>
<dbReference type="Gene3D" id="3.40.50.720">
    <property type="entry name" value="NAD(P)-binding Rossmann-like Domain"/>
    <property type="match status" value="1"/>
</dbReference>
<comment type="caution">
    <text evidence="5">The sequence shown here is derived from an EMBL/GenBank/DDBJ whole genome shotgun (WGS) entry which is preliminary data.</text>
</comment>
<dbReference type="PROSITE" id="PS00061">
    <property type="entry name" value="ADH_SHORT"/>
    <property type="match status" value="1"/>
</dbReference>
<dbReference type="PANTHER" id="PTHR42760">
    <property type="entry name" value="SHORT-CHAIN DEHYDROGENASES/REDUCTASES FAMILY MEMBER"/>
    <property type="match status" value="1"/>
</dbReference>
<dbReference type="STRING" id="109895.A0A507E025"/>
<dbReference type="Pfam" id="PF13561">
    <property type="entry name" value="adh_short_C2"/>
    <property type="match status" value="1"/>
</dbReference>